<evidence type="ECO:0000313" key="2">
    <source>
        <dbReference type="EMBL" id="KAK8036233.1"/>
    </source>
</evidence>
<keyword evidence="3" id="KW-1185">Reference proteome</keyword>
<feature type="compositionally biased region" description="Acidic residues" evidence="1">
    <location>
        <begin position="111"/>
        <end position="125"/>
    </location>
</feature>
<protein>
    <submittedName>
        <fullName evidence="2">Uncharacterized protein</fullName>
    </submittedName>
</protein>
<gene>
    <name evidence="2" type="ORF">PG993_008847</name>
</gene>
<evidence type="ECO:0000256" key="1">
    <source>
        <dbReference type="SAM" id="MobiDB-lite"/>
    </source>
</evidence>
<evidence type="ECO:0000313" key="3">
    <source>
        <dbReference type="Proteomes" id="UP001444661"/>
    </source>
</evidence>
<feature type="region of interest" description="Disordered" evidence="1">
    <location>
        <begin position="61"/>
        <end position="192"/>
    </location>
</feature>
<feature type="compositionally biased region" description="Low complexity" evidence="1">
    <location>
        <begin position="76"/>
        <end position="91"/>
    </location>
</feature>
<comment type="caution">
    <text evidence="2">The sequence shown here is derived from an EMBL/GenBank/DDBJ whole genome shotgun (WGS) entry which is preliminary data.</text>
</comment>
<proteinExistence type="predicted"/>
<organism evidence="2 3">
    <name type="scientific">Apiospora rasikravindrae</name>
    <dbReference type="NCBI Taxonomy" id="990691"/>
    <lineage>
        <taxon>Eukaryota</taxon>
        <taxon>Fungi</taxon>
        <taxon>Dikarya</taxon>
        <taxon>Ascomycota</taxon>
        <taxon>Pezizomycotina</taxon>
        <taxon>Sordariomycetes</taxon>
        <taxon>Xylariomycetidae</taxon>
        <taxon>Amphisphaeriales</taxon>
        <taxon>Apiosporaceae</taxon>
        <taxon>Apiospora</taxon>
    </lineage>
</organism>
<feature type="compositionally biased region" description="Low complexity" evidence="1">
    <location>
        <begin position="100"/>
        <end position="110"/>
    </location>
</feature>
<dbReference type="EMBL" id="JAQQWK010000008">
    <property type="protein sequence ID" value="KAK8036233.1"/>
    <property type="molecule type" value="Genomic_DNA"/>
</dbReference>
<sequence length="220" mass="22548">MAENKKPQFTQRDMEVSAKAWACLEGDAKIDFSKLAELAGYKTAASARECWRTTKIRLMAAAGVDKDGKSVPETPAGKTTKAASAGSASTATKRKRAAKKTAPVAAAAADSNDDYEADADADGDDTTNGAGDGSPVHPKKKSRAAAAGGGGGSGPAVRGGGRKKKAPKSEEIIMEPIFDEGEELAGGHGTSLEDDIVGVDAMVKAEEAHGVEMPMAIDEV</sequence>
<feature type="compositionally biased region" description="Gly residues" evidence="1">
    <location>
        <begin position="147"/>
        <end position="159"/>
    </location>
</feature>
<name>A0ABR1SPI5_9PEZI</name>
<reference evidence="2 3" key="1">
    <citation type="submission" date="2023-01" db="EMBL/GenBank/DDBJ databases">
        <title>Analysis of 21 Apiospora genomes using comparative genomics revels a genus with tremendous synthesis potential of carbohydrate active enzymes and secondary metabolites.</title>
        <authorList>
            <person name="Sorensen T."/>
        </authorList>
    </citation>
    <scope>NUCLEOTIDE SEQUENCE [LARGE SCALE GENOMIC DNA]</scope>
    <source>
        <strain evidence="2 3">CBS 33761</strain>
    </source>
</reference>
<accession>A0ABR1SPI5</accession>
<dbReference type="Proteomes" id="UP001444661">
    <property type="component" value="Unassembled WGS sequence"/>
</dbReference>